<dbReference type="PANTHER" id="PTHR43685:SF12">
    <property type="entry name" value="GLYCOSYL TRANSFERASE FAMILY 2"/>
    <property type="match status" value="1"/>
</dbReference>
<dbReference type="Proteomes" id="UP000196228">
    <property type="component" value="Chromosome"/>
</dbReference>
<name>A0A1Y0HR67_CELCE</name>
<gene>
    <name evidence="3" type="ORF">CBR64_03130</name>
</gene>
<evidence type="ECO:0000313" key="3">
    <source>
        <dbReference type="EMBL" id="ARU50638.1"/>
    </source>
</evidence>
<evidence type="ECO:0000256" key="1">
    <source>
        <dbReference type="SAM" id="MobiDB-lite"/>
    </source>
</evidence>
<organism evidence="3 4">
    <name type="scientific">Cellulosimicrobium cellulans</name>
    <name type="common">Arthrobacter luteus</name>
    <dbReference type="NCBI Taxonomy" id="1710"/>
    <lineage>
        <taxon>Bacteria</taxon>
        <taxon>Bacillati</taxon>
        <taxon>Actinomycetota</taxon>
        <taxon>Actinomycetes</taxon>
        <taxon>Micrococcales</taxon>
        <taxon>Promicromonosporaceae</taxon>
        <taxon>Cellulosimicrobium</taxon>
    </lineage>
</organism>
<reference evidence="3 4" key="1">
    <citation type="submission" date="2017-05" db="EMBL/GenBank/DDBJ databases">
        <authorList>
            <person name="Song R."/>
            <person name="Chenine A.L."/>
            <person name="Ruprecht R.M."/>
        </authorList>
    </citation>
    <scope>NUCLEOTIDE SEQUENCE [LARGE SCALE GENOMIC DNA]</scope>
    <source>
        <strain evidence="3 4">PSBB019</strain>
    </source>
</reference>
<dbReference type="EMBL" id="CP021383">
    <property type="protein sequence ID" value="ARU50638.1"/>
    <property type="molecule type" value="Genomic_DNA"/>
</dbReference>
<dbReference type="KEGG" id="cceu:CBR64_03130"/>
<feature type="domain" description="Glycosyltransferase 2-like" evidence="2">
    <location>
        <begin position="10"/>
        <end position="169"/>
    </location>
</feature>
<dbReference type="RefSeq" id="WP_087469703.1">
    <property type="nucleotide sequence ID" value="NZ_CP021383.1"/>
</dbReference>
<dbReference type="AlphaFoldDB" id="A0A1Y0HR67"/>
<dbReference type="PANTHER" id="PTHR43685">
    <property type="entry name" value="GLYCOSYLTRANSFERASE"/>
    <property type="match status" value="1"/>
</dbReference>
<dbReference type="InterPro" id="IPR029044">
    <property type="entry name" value="Nucleotide-diphossugar_trans"/>
</dbReference>
<feature type="region of interest" description="Disordered" evidence="1">
    <location>
        <begin position="242"/>
        <end position="267"/>
    </location>
</feature>
<dbReference type="Pfam" id="PF00535">
    <property type="entry name" value="Glycos_transf_2"/>
    <property type="match status" value="1"/>
</dbReference>
<dbReference type="SUPFAM" id="SSF53448">
    <property type="entry name" value="Nucleotide-diphospho-sugar transferases"/>
    <property type="match status" value="1"/>
</dbReference>
<sequence length="328" mass="35770">MAGGAVPELSVVIAAFDAQDTLDEQLDALAGQDVGFAFEVLVCDNGSRDATPDLVRGRQEHEPWLRLVDASARRGPSAARNIGAGQARGRYLAFCDADDVVGQGWLAGMHDALQHDEFVTGSWEGDRLNSGDGTTVSWMVESVYRMDFLPWLPATGAGTMGIRRSVFEEAGGFDERLATNEDTDLSWRVQLAGHPLVHHPEIVLHVRKRDGLRAIFRQAYAYGAGDRTLRHRYTDVVAAYQRREDQPSRTAAPVPEQRSAAGPEATAGRAARAIGSARRVLGKVAQVRSRRDLADRVQRVGHDLGFRFGRTDTTVARVPVPPVLPDPS</sequence>
<proteinExistence type="predicted"/>
<evidence type="ECO:0000259" key="2">
    <source>
        <dbReference type="Pfam" id="PF00535"/>
    </source>
</evidence>
<dbReference type="InterPro" id="IPR001173">
    <property type="entry name" value="Glyco_trans_2-like"/>
</dbReference>
<accession>A0A1Y0HR67</accession>
<dbReference type="OrthoDB" id="5243838at2"/>
<protein>
    <recommendedName>
        <fullName evidence="2">Glycosyltransferase 2-like domain-containing protein</fullName>
    </recommendedName>
</protein>
<dbReference type="Gene3D" id="3.90.550.10">
    <property type="entry name" value="Spore Coat Polysaccharide Biosynthesis Protein SpsA, Chain A"/>
    <property type="match status" value="1"/>
</dbReference>
<dbReference type="InterPro" id="IPR050834">
    <property type="entry name" value="Glycosyltransf_2"/>
</dbReference>
<evidence type="ECO:0000313" key="4">
    <source>
        <dbReference type="Proteomes" id="UP000196228"/>
    </source>
</evidence>